<dbReference type="PANTHER" id="PTHR32063">
    <property type="match status" value="1"/>
</dbReference>
<organism evidence="2 3">
    <name type="scientific">Candidatus Contendibacter odensensis</name>
    <dbReference type="NCBI Taxonomy" id="1400860"/>
    <lineage>
        <taxon>Bacteria</taxon>
        <taxon>Pseudomonadati</taxon>
        <taxon>Pseudomonadota</taxon>
        <taxon>Gammaproteobacteria</taxon>
        <taxon>Candidatus Competibacteraceae</taxon>
        <taxon>Candidatus Contendibacter</taxon>
    </lineage>
</organism>
<feature type="transmembrane region" description="Helical" evidence="1">
    <location>
        <begin position="513"/>
        <end position="536"/>
    </location>
</feature>
<protein>
    <recommendedName>
        <fullName evidence="4">Acriflavin resistance protein</fullName>
    </recommendedName>
</protein>
<evidence type="ECO:0000256" key="1">
    <source>
        <dbReference type="SAM" id="Phobius"/>
    </source>
</evidence>
<keyword evidence="1" id="KW-0472">Membrane</keyword>
<dbReference type="AlphaFoldDB" id="A0A2G6PEJ9"/>
<feature type="transmembrane region" description="Helical" evidence="1">
    <location>
        <begin position="853"/>
        <end position="873"/>
    </location>
</feature>
<reference evidence="2 3" key="1">
    <citation type="submission" date="2017-10" db="EMBL/GenBank/DDBJ databases">
        <title>Novel microbial diversity and functional potential in the marine mammal oral microbiome.</title>
        <authorList>
            <person name="Dudek N.K."/>
            <person name="Sun C.L."/>
            <person name="Burstein D."/>
            <person name="Kantor R.S."/>
            <person name="Aliaga Goltsman D.S."/>
            <person name="Bik E.M."/>
            <person name="Thomas B.C."/>
            <person name="Banfield J.F."/>
            <person name="Relman D.A."/>
        </authorList>
    </citation>
    <scope>NUCLEOTIDE SEQUENCE [LARGE SCALE GENOMIC DNA]</scope>
    <source>
        <strain evidence="2">DOLJORAL78_50_517</strain>
    </source>
</reference>
<dbReference type="GO" id="GO:0042910">
    <property type="term" value="F:xenobiotic transmembrane transporter activity"/>
    <property type="evidence" value="ECO:0007669"/>
    <property type="project" value="TreeGrafter"/>
</dbReference>
<dbReference type="Pfam" id="PF00873">
    <property type="entry name" value="ACR_tran"/>
    <property type="match status" value="1"/>
</dbReference>
<dbReference type="SUPFAM" id="SSF82693">
    <property type="entry name" value="Multidrug efflux transporter AcrB pore domain, PN1, PN2, PC1 and PC2 subdomains"/>
    <property type="match status" value="3"/>
</dbReference>
<evidence type="ECO:0000313" key="3">
    <source>
        <dbReference type="Proteomes" id="UP000229278"/>
    </source>
</evidence>
<dbReference type="Gene3D" id="3.30.2090.10">
    <property type="entry name" value="Multidrug efflux transporter AcrB TolC docking domain, DN and DC subdomains"/>
    <property type="match status" value="2"/>
</dbReference>
<feature type="transmembrane region" description="Helical" evidence="1">
    <location>
        <begin position="981"/>
        <end position="1006"/>
    </location>
</feature>
<feature type="transmembrane region" description="Helical" evidence="1">
    <location>
        <begin position="388"/>
        <end position="409"/>
    </location>
</feature>
<dbReference type="SUPFAM" id="SSF82866">
    <property type="entry name" value="Multidrug efflux transporter AcrB transmembrane domain"/>
    <property type="match status" value="2"/>
</dbReference>
<proteinExistence type="predicted"/>
<keyword evidence="1" id="KW-0812">Transmembrane</keyword>
<feature type="transmembrane region" description="Helical" evidence="1">
    <location>
        <begin position="880"/>
        <end position="900"/>
    </location>
</feature>
<dbReference type="PANTHER" id="PTHR32063:SF18">
    <property type="entry name" value="CATION EFFLUX SYSTEM PROTEIN"/>
    <property type="match status" value="1"/>
</dbReference>
<feature type="transmembrane region" description="Helical" evidence="1">
    <location>
        <begin position="433"/>
        <end position="453"/>
    </location>
</feature>
<dbReference type="Gene3D" id="3.30.70.1440">
    <property type="entry name" value="Multidrug efflux transporter AcrB pore domain"/>
    <property type="match status" value="1"/>
</dbReference>
<dbReference type="Gene3D" id="3.30.70.1320">
    <property type="entry name" value="Multidrug efflux transporter AcrB pore domain like"/>
    <property type="match status" value="1"/>
</dbReference>
<sequence>MEVLTRFGIDKSRFTIFMMLVVILMGVSVYFNLSKREDPAITIRTVMVSAMYPGMSPERVEDLIVDPIERKAREISEVEDIRSLVSTGNAMVSLELSESIPTAQLTQVKQTIRNKMSEVTGELPEGTSGPYVNTDYGDVVIASIAVTGDGYSYAELKASATALRKKLYTVKGIGKVLLFGEQKERIWLDIDSRKLATVGVQLSQLINDLRAQNIILPSGNIDVSGTTLNLEVNGDFANVTDIENLLTHVQDSNTLIPLRDLLTVRRGYEEPHKTPIYFNGKPAIVLGVQMSDGQDIQVLGKNLQAAVAEFEPTQPLGISYDYSTYQETDVTKSINDALSNVIQTIAVVLLVLVIFLGIRPALIVACIVPFTVMFALIAMGYMNIELHVVSIAAVIIALGLLVDNGLVIVEDIQGQMNNGVDTRTAALNASKQFGVPLAVASITTVAAFLPLLLMEGTSGEYAFSLGAVVGLMLLGSWGTALYFLPALCVWFAKPKTKKSGEKPSLLVRMYGVIVRKALSIPVLVTLISFGLTAAGLSQFANVKQEMFPISARAQFLIYMDLPKGTSISKTEEVALEIEKWLSDKTINPEIKNTTTYVGDGGPRFYLALSPADQTPSSAFVLVNTNDFEGALAASNRARQHLYKNHPEARFKVKHLSMGGAESGIIELKISGPDANQLLAIAAQLEAKFAEIPNIIQNENDWGNKVLKSVVNIAQDKAREHGVTSQDLSKALDAYISGATVSTFREGEKAIPIVLRGVKSSRDSLEDLAGLTIPVNGKLVSLNQVAELIPTYDVSQMRRENQQRTITVSAKSTDLSAYEMLSFIQPTLDNLDWSSGYSYAIGGEIKNSKESNEMLASGMGVALVVMLTALIFQFNSARRVVLIFMTIPLVMIGSPLALLLTGQPLSFFATLGLISLAGIIINNAIVLIDQIDLEMQHLTLLEAIISAAEKRVTPIMLTTLTTVMGLIPMAISGGALFEPMAILMIGGISLASVISLFFVPSVFLLFFRFEHKQMEKAVPSAGDIS</sequence>
<feature type="transmembrane region" description="Helical" evidence="1">
    <location>
        <begin position="954"/>
        <end position="975"/>
    </location>
</feature>
<dbReference type="EMBL" id="PDTV01000009">
    <property type="protein sequence ID" value="PIE82968.1"/>
    <property type="molecule type" value="Genomic_DNA"/>
</dbReference>
<feature type="transmembrane region" description="Helical" evidence="1">
    <location>
        <begin position="465"/>
        <end position="492"/>
    </location>
</feature>
<feature type="transmembrane region" description="Helical" evidence="1">
    <location>
        <begin position="906"/>
        <end position="927"/>
    </location>
</feature>
<dbReference type="InterPro" id="IPR027463">
    <property type="entry name" value="AcrB_DN_DC_subdom"/>
</dbReference>
<keyword evidence="1" id="KW-1133">Transmembrane helix</keyword>
<evidence type="ECO:0008006" key="4">
    <source>
        <dbReference type="Google" id="ProtNLM"/>
    </source>
</evidence>
<name>A0A2G6PEJ9_9GAMM</name>
<comment type="caution">
    <text evidence="2">The sequence shown here is derived from an EMBL/GenBank/DDBJ whole genome shotgun (WGS) entry which is preliminary data.</text>
</comment>
<dbReference type="Gene3D" id="3.30.70.1430">
    <property type="entry name" value="Multidrug efflux transporter AcrB pore domain"/>
    <property type="match status" value="2"/>
</dbReference>
<feature type="transmembrane region" description="Helical" evidence="1">
    <location>
        <begin position="12"/>
        <end position="33"/>
    </location>
</feature>
<evidence type="ECO:0000313" key="2">
    <source>
        <dbReference type="EMBL" id="PIE82968.1"/>
    </source>
</evidence>
<accession>A0A2G6PEJ9</accession>
<dbReference type="InterPro" id="IPR001036">
    <property type="entry name" value="Acrflvin-R"/>
</dbReference>
<dbReference type="PRINTS" id="PR00702">
    <property type="entry name" value="ACRIFLAVINRP"/>
</dbReference>
<dbReference type="Gene3D" id="1.20.1640.10">
    <property type="entry name" value="Multidrug efflux transporter AcrB transmembrane domain"/>
    <property type="match status" value="2"/>
</dbReference>
<dbReference type="Proteomes" id="UP000229278">
    <property type="component" value="Unassembled WGS sequence"/>
</dbReference>
<gene>
    <name evidence="2" type="ORF">CSA09_04035</name>
</gene>
<dbReference type="SUPFAM" id="SSF82714">
    <property type="entry name" value="Multidrug efflux transporter AcrB TolC docking domain, DN and DC subdomains"/>
    <property type="match status" value="2"/>
</dbReference>
<dbReference type="GO" id="GO:0005886">
    <property type="term" value="C:plasma membrane"/>
    <property type="evidence" value="ECO:0007669"/>
    <property type="project" value="TreeGrafter"/>
</dbReference>